<comment type="caution">
    <text evidence="2">The sequence shown here is derived from an EMBL/GenBank/DDBJ whole genome shotgun (WGS) entry which is preliminary data.</text>
</comment>
<protein>
    <submittedName>
        <fullName evidence="2">Uncharacterized protein</fullName>
    </submittedName>
</protein>
<feature type="compositionally biased region" description="Low complexity" evidence="1">
    <location>
        <begin position="35"/>
        <end position="45"/>
    </location>
</feature>
<name>A0A849I608_9HYPH</name>
<gene>
    <name evidence="2" type="ORF">HJG44_12115</name>
</gene>
<reference evidence="2 3" key="1">
    <citation type="submission" date="2020-04" db="EMBL/GenBank/DDBJ databases">
        <title>Enterovirga sp. isolate from soil.</title>
        <authorList>
            <person name="Chea S."/>
            <person name="Kim D.-U."/>
        </authorList>
    </citation>
    <scope>NUCLEOTIDE SEQUENCE [LARGE SCALE GENOMIC DNA]</scope>
    <source>
        <strain evidence="2 3">DB1703</strain>
    </source>
</reference>
<evidence type="ECO:0000313" key="2">
    <source>
        <dbReference type="EMBL" id="NNM73124.1"/>
    </source>
</evidence>
<evidence type="ECO:0000313" key="3">
    <source>
        <dbReference type="Proteomes" id="UP000564885"/>
    </source>
</evidence>
<feature type="region of interest" description="Disordered" evidence="1">
    <location>
        <begin position="35"/>
        <end position="57"/>
    </location>
</feature>
<accession>A0A849I608</accession>
<dbReference type="EMBL" id="JABEPP010000003">
    <property type="protein sequence ID" value="NNM73124.1"/>
    <property type="molecule type" value="Genomic_DNA"/>
</dbReference>
<organism evidence="2 3">
    <name type="scientific">Enterovirga aerilata</name>
    <dbReference type="NCBI Taxonomy" id="2730920"/>
    <lineage>
        <taxon>Bacteria</taxon>
        <taxon>Pseudomonadati</taxon>
        <taxon>Pseudomonadota</taxon>
        <taxon>Alphaproteobacteria</taxon>
        <taxon>Hyphomicrobiales</taxon>
        <taxon>Methylobacteriaceae</taxon>
        <taxon>Enterovirga</taxon>
    </lineage>
</organism>
<keyword evidence="3" id="KW-1185">Reference proteome</keyword>
<dbReference type="RefSeq" id="WP_171218618.1">
    <property type="nucleotide sequence ID" value="NZ_JABEPP010000003.1"/>
</dbReference>
<sequence length="88" mass="8860">MRSRATIVAGQIALIAGAIFVGAEAEPVRLAHLGLSAGSTGSATTQSDRLGSPRPGSDCTPEIFGRIFARTAAAGSCDRRPPGPRGVA</sequence>
<dbReference type="Proteomes" id="UP000564885">
    <property type="component" value="Unassembled WGS sequence"/>
</dbReference>
<evidence type="ECO:0000256" key="1">
    <source>
        <dbReference type="SAM" id="MobiDB-lite"/>
    </source>
</evidence>
<proteinExistence type="predicted"/>
<dbReference type="AlphaFoldDB" id="A0A849I608"/>